<organism evidence="2 3">
    <name type="scientific">Tanacetum coccineum</name>
    <dbReference type="NCBI Taxonomy" id="301880"/>
    <lineage>
        <taxon>Eukaryota</taxon>
        <taxon>Viridiplantae</taxon>
        <taxon>Streptophyta</taxon>
        <taxon>Embryophyta</taxon>
        <taxon>Tracheophyta</taxon>
        <taxon>Spermatophyta</taxon>
        <taxon>Magnoliopsida</taxon>
        <taxon>eudicotyledons</taxon>
        <taxon>Gunneridae</taxon>
        <taxon>Pentapetalae</taxon>
        <taxon>asterids</taxon>
        <taxon>campanulids</taxon>
        <taxon>Asterales</taxon>
        <taxon>Asteraceae</taxon>
        <taxon>Asteroideae</taxon>
        <taxon>Anthemideae</taxon>
        <taxon>Anthemidinae</taxon>
        <taxon>Tanacetum</taxon>
    </lineage>
</organism>
<keyword evidence="1" id="KW-0812">Transmembrane</keyword>
<keyword evidence="1" id="KW-1133">Transmembrane helix</keyword>
<proteinExistence type="predicted"/>
<keyword evidence="3" id="KW-1185">Reference proteome</keyword>
<comment type="caution">
    <text evidence="2">The sequence shown here is derived from an EMBL/GenBank/DDBJ whole genome shotgun (WGS) entry which is preliminary data.</text>
</comment>
<evidence type="ECO:0000313" key="3">
    <source>
        <dbReference type="Proteomes" id="UP001151760"/>
    </source>
</evidence>
<name>A0ABQ5GNA9_9ASTR</name>
<sequence>MLSASLKLPFMALLGSAEEGKWKMPIEFVVRINPNTFLNELELPEVYVEEGFKGNTQIYLTSPLRYRVKVSILEPYNGPLLLRGTKWTGFAQENINPNVALLHFMEEGDDYFYVTGYYEDRTEVIGYHGICIRKRVGGEAGPYAYQIDEDSWETIEDDLELKPGMIVVFNKKQSDNLWLTAFNEDGSPSTEVNFHGAIALRPLQRELSYSEKVDDRMQHRCQWLWHKDHFREGIDTFYKRFSYIQAQQRLAIPAKFQENHLMHFYTKALMKHQDYLEFMGMRMDFHKEKPNMTNHMNVYGHWNLFAERCHFAYDKLIRFRFMYMDADPNDGFDDAPEYPVFHLSVKYWTSADQIKYLPERKVFTFLKCEVGRMIFSGVNACAIKNLLSSCICIGVNDLCVNQRKVSAFLRRRAGRTIFSNLLIVSSLVVFFPGSLSSVVGIGGGVPVLFHG</sequence>
<feature type="transmembrane region" description="Helical" evidence="1">
    <location>
        <begin position="421"/>
        <end position="449"/>
    </location>
</feature>
<protein>
    <submittedName>
        <fullName evidence="2">Uncharacterized protein</fullName>
    </submittedName>
</protein>
<reference evidence="2" key="2">
    <citation type="submission" date="2022-01" db="EMBL/GenBank/DDBJ databases">
        <authorList>
            <person name="Yamashiro T."/>
            <person name="Shiraishi A."/>
            <person name="Satake H."/>
            <person name="Nakayama K."/>
        </authorList>
    </citation>
    <scope>NUCLEOTIDE SEQUENCE</scope>
</reference>
<evidence type="ECO:0000256" key="1">
    <source>
        <dbReference type="SAM" id="Phobius"/>
    </source>
</evidence>
<keyword evidence="1" id="KW-0472">Membrane</keyword>
<reference evidence="2" key="1">
    <citation type="journal article" date="2022" name="Int. J. Mol. Sci.">
        <title>Draft Genome of Tanacetum Coccineum: Genomic Comparison of Closely Related Tanacetum-Family Plants.</title>
        <authorList>
            <person name="Yamashiro T."/>
            <person name="Shiraishi A."/>
            <person name="Nakayama K."/>
            <person name="Satake H."/>
        </authorList>
    </citation>
    <scope>NUCLEOTIDE SEQUENCE</scope>
</reference>
<dbReference type="EMBL" id="BQNB010018686">
    <property type="protein sequence ID" value="GJT77147.1"/>
    <property type="molecule type" value="Genomic_DNA"/>
</dbReference>
<dbReference type="Proteomes" id="UP001151760">
    <property type="component" value="Unassembled WGS sequence"/>
</dbReference>
<accession>A0ABQ5GNA9</accession>
<gene>
    <name evidence="2" type="ORF">Tco_1043872</name>
</gene>
<evidence type="ECO:0000313" key="2">
    <source>
        <dbReference type="EMBL" id="GJT77147.1"/>
    </source>
</evidence>
<feature type="transmembrane region" description="Helical" evidence="1">
    <location>
        <begin position="382"/>
        <end position="400"/>
    </location>
</feature>